<dbReference type="EMBL" id="JAQQPM010000009">
    <property type="protein sequence ID" value="KAK2074954.1"/>
    <property type="molecule type" value="Genomic_DNA"/>
</dbReference>
<reference evidence="2" key="1">
    <citation type="journal article" date="2023" name="Mol. Plant Microbe Interact.">
        <title>Elucidating the Obligate Nature and Biological Capacity of an Invasive Fungal Corn Pathogen.</title>
        <authorList>
            <person name="MacCready J.S."/>
            <person name="Roggenkamp E.M."/>
            <person name="Gdanetz K."/>
            <person name="Chilvers M.I."/>
        </authorList>
    </citation>
    <scope>NUCLEOTIDE SEQUENCE</scope>
    <source>
        <strain evidence="2">PM02</strain>
    </source>
</reference>
<protein>
    <submittedName>
        <fullName evidence="2">Uncharacterized protein</fullName>
    </submittedName>
</protein>
<name>A0AAD9MFA2_9PEZI</name>
<dbReference type="AlphaFoldDB" id="A0AAD9MFA2"/>
<feature type="region of interest" description="Disordered" evidence="1">
    <location>
        <begin position="37"/>
        <end position="62"/>
    </location>
</feature>
<sequence length="80" mass="8335">MSQMKLRSVSGVKPAAIQLKDGLRLYTSPLVPSGYAARTARPSARATATSGSPVSTHSRSAYGAKASARFVAAAMPARVW</sequence>
<proteinExistence type="predicted"/>
<organism evidence="2 3">
    <name type="scientific">Phyllachora maydis</name>
    <dbReference type="NCBI Taxonomy" id="1825666"/>
    <lineage>
        <taxon>Eukaryota</taxon>
        <taxon>Fungi</taxon>
        <taxon>Dikarya</taxon>
        <taxon>Ascomycota</taxon>
        <taxon>Pezizomycotina</taxon>
        <taxon>Sordariomycetes</taxon>
        <taxon>Sordariomycetidae</taxon>
        <taxon>Phyllachorales</taxon>
        <taxon>Phyllachoraceae</taxon>
        <taxon>Phyllachora</taxon>
    </lineage>
</organism>
<dbReference type="Proteomes" id="UP001217918">
    <property type="component" value="Unassembled WGS sequence"/>
</dbReference>
<accession>A0AAD9MFA2</accession>
<feature type="compositionally biased region" description="Low complexity" evidence="1">
    <location>
        <begin position="37"/>
        <end position="53"/>
    </location>
</feature>
<evidence type="ECO:0000313" key="2">
    <source>
        <dbReference type="EMBL" id="KAK2074954.1"/>
    </source>
</evidence>
<gene>
    <name evidence="2" type="ORF">P8C59_009122</name>
</gene>
<keyword evidence="3" id="KW-1185">Reference proteome</keyword>
<comment type="caution">
    <text evidence="2">The sequence shown here is derived from an EMBL/GenBank/DDBJ whole genome shotgun (WGS) entry which is preliminary data.</text>
</comment>
<evidence type="ECO:0000256" key="1">
    <source>
        <dbReference type="SAM" id="MobiDB-lite"/>
    </source>
</evidence>
<evidence type="ECO:0000313" key="3">
    <source>
        <dbReference type="Proteomes" id="UP001217918"/>
    </source>
</evidence>